<evidence type="ECO:0000313" key="2">
    <source>
        <dbReference type="EMBL" id="KAL0193907.1"/>
    </source>
</evidence>
<feature type="compositionally biased region" description="Low complexity" evidence="1">
    <location>
        <begin position="317"/>
        <end position="331"/>
    </location>
</feature>
<evidence type="ECO:0000256" key="1">
    <source>
        <dbReference type="SAM" id="MobiDB-lite"/>
    </source>
</evidence>
<evidence type="ECO:0000313" key="3">
    <source>
        <dbReference type="Proteomes" id="UP001529510"/>
    </source>
</evidence>
<keyword evidence="3" id="KW-1185">Reference proteome</keyword>
<proteinExistence type="predicted"/>
<dbReference type="Proteomes" id="UP001529510">
    <property type="component" value="Unassembled WGS sequence"/>
</dbReference>
<feature type="compositionally biased region" description="Polar residues" evidence="1">
    <location>
        <begin position="336"/>
        <end position="355"/>
    </location>
</feature>
<feature type="compositionally biased region" description="Polar residues" evidence="1">
    <location>
        <begin position="108"/>
        <end position="135"/>
    </location>
</feature>
<protein>
    <recommendedName>
        <fullName evidence="4">Vegetative cell wall protein gp1-like</fullName>
    </recommendedName>
</protein>
<reference evidence="2 3" key="1">
    <citation type="submission" date="2024-05" db="EMBL/GenBank/DDBJ databases">
        <title>Genome sequencing and assembly of Indian major carp, Cirrhinus mrigala (Hamilton, 1822).</title>
        <authorList>
            <person name="Mohindra V."/>
            <person name="Chowdhury L.M."/>
            <person name="Lal K."/>
            <person name="Jena J.K."/>
        </authorList>
    </citation>
    <scope>NUCLEOTIDE SEQUENCE [LARGE SCALE GENOMIC DNA]</scope>
    <source>
        <strain evidence="2">CM1030</strain>
        <tissue evidence="2">Blood</tissue>
    </source>
</reference>
<feature type="compositionally biased region" description="Pro residues" evidence="1">
    <location>
        <begin position="423"/>
        <end position="471"/>
    </location>
</feature>
<feature type="region of interest" description="Disordered" evidence="1">
    <location>
        <begin position="317"/>
        <end position="471"/>
    </location>
</feature>
<feature type="compositionally biased region" description="Low complexity" evidence="1">
    <location>
        <begin position="137"/>
        <end position="151"/>
    </location>
</feature>
<organism evidence="2 3">
    <name type="scientific">Cirrhinus mrigala</name>
    <name type="common">Mrigala</name>
    <dbReference type="NCBI Taxonomy" id="683832"/>
    <lineage>
        <taxon>Eukaryota</taxon>
        <taxon>Metazoa</taxon>
        <taxon>Chordata</taxon>
        <taxon>Craniata</taxon>
        <taxon>Vertebrata</taxon>
        <taxon>Euteleostomi</taxon>
        <taxon>Actinopterygii</taxon>
        <taxon>Neopterygii</taxon>
        <taxon>Teleostei</taxon>
        <taxon>Ostariophysi</taxon>
        <taxon>Cypriniformes</taxon>
        <taxon>Cyprinidae</taxon>
        <taxon>Labeoninae</taxon>
        <taxon>Labeonini</taxon>
        <taxon>Cirrhinus</taxon>
    </lineage>
</organism>
<dbReference type="AlphaFoldDB" id="A0ABD0R5Z7"/>
<feature type="compositionally biased region" description="Low complexity" evidence="1">
    <location>
        <begin position="158"/>
        <end position="196"/>
    </location>
</feature>
<feature type="region of interest" description="Disordered" evidence="1">
    <location>
        <begin position="236"/>
        <end position="304"/>
    </location>
</feature>
<gene>
    <name evidence="2" type="ORF">M9458_012203</name>
</gene>
<name>A0ABD0R5Z7_CIRMR</name>
<sequence length="553" mass="59282">MSWAEDALWRLRQDGRELERYVEEFIELSHQVGWHETSLGAVFVLGLDDETIRCELPTCSFPLIELINLILYLNGSDFEVEEVQSPIRSHPPVSSQTQRHAPACPKPRTSTYRVNGSNRQPSPKSPVILQSSTAVLSPMRPASSPRSNPPATAQSPVPRAATPAPARKMAATPAPARKMAATPAPARKMAATPAPARKMAATPESARKMAAKPESPVMIAGMNIMDRAIPLEFTAPIISPDSPEPPLVPSSLPEPPLVPSSLPEPPLVPSSLPEPPLVPSSLPEPPLVPSSLPEPPLVPPSLPESSQVVAVFPESRQVAAAATEPSQATAVVPESSHVTAESSHITATSPESNQVPGAFHKPRQSPEPAPPSARPPEPAPPSARPPEPAPPSARPPEPAPHPALPTAGSTVNFPKKILGGGYPPWPPELFTRPWPPEPPDPPWPPELFTRPWPPEPPDPPWPPELSVRPWPPELPDPPWPPELPDPPWRYAPKYPMSVQHGPPGRPPPHPSVCVTARVAPCERGGVMSRILIVIVCLCCDFTMCSLDSALSSP</sequence>
<comment type="caution">
    <text evidence="2">The sequence shown here is derived from an EMBL/GenBank/DDBJ whole genome shotgun (WGS) entry which is preliminary data.</text>
</comment>
<dbReference type="EMBL" id="JAMKFB020000005">
    <property type="protein sequence ID" value="KAL0193907.1"/>
    <property type="molecule type" value="Genomic_DNA"/>
</dbReference>
<feature type="compositionally biased region" description="Pro residues" evidence="1">
    <location>
        <begin position="242"/>
        <end position="302"/>
    </location>
</feature>
<evidence type="ECO:0008006" key="4">
    <source>
        <dbReference type="Google" id="ProtNLM"/>
    </source>
</evidence>
<accession>A0ABD0R5Z7</accession>
<feature type="compositionally biased region" description="Pro residues" evidence="1">
    <location>
        <begin position="365"/>
        <end position="403"/>
    </location>
</feature>
<feature type="region of interest" description="Disordered" evidence="1">
    <location>
        <begin position="84"/>
        <end position="196"/>
    </location>
</feature>